<evidence type="ECO:0000313" key="1">
    <source>
        <dbReference type="EMBL" id="KAK8373236.1"/>
    </source>
</evidence>
<gene>
    <name evidence="1" type="ORF">O3P69_018951</name>
</gene>
<dbReference type="AlphaFoldDB" id="A0AAW0SEN4"/>
<reference evidence="1 2" key="1">
    <citation type="submission" date="2023-03" db="EMBL/GenBank/DDBJ databases">
        <title>High-quality genome of Scylla paramamosain provides insights in environmental adaptation.</title>
        <authorList>
            <person name="Zhang L."/>
        </authorList>
    </citation>
    <scope>NUCLEOTIDE SEQUENCE [LARGE SCALE GENOMIC DNA]</scope>
    <source>
        <strain evidence="1">LZ_2023a</strain>
        <tissue evidence="1">Muscle</tissue>
    </source>
</reference>
<organism evidence="1 2">
    <name type="scientific">Scylla paramamosain</name>
    <name type="common">Mud crab</name>
    <dbReference type="NCBI Taxonomy" id="85552"/>
    <lineage>
        <taxon>Eukaryota</taxon>
        <taxon>Metazoa</taxon>
        <taxon>Ecdysozoa</taxon>
        <taxon>Arthropoda</taxon>
        <taxon>Crustacea</taxon>
        <taxon>Multicrustacea</taxon>
        <taxon>Malacostraca</taxon>
        <taxon>Eumalacostraca</taxon>
        <taxon>Eucarida</taxon>
        <taxon>Decapoda</taxon>
        <taxon>Pleocyemata</taxon>
        <taxon>Brachyura</taxon>
        <taxon>Eubrachyura</taxon>
        <taxon>Portunoidea</taxon>
        <taxon>Portunidae</taxon>
        <taxon>Portuninae</taxon>
        <taxon>Scylla</taxon>
    </lineage>
</organism>
<sequence length="283" mass="30615">MPHGALEPIEPARNTRNNTLHLLGLELTRHDSSICNVLLGTANATHGILFQQLTHLYIRGHTVTIPTHCTPLHALAHDVKFAAGGVIHLPDVTSSCWREKKSRASRRGRPPVPEDTLAFTSCPCPSGGPDHLSLGTPGCVALTSCPRERGTDVALTCCPWRQGIGVILTSRLLGLKLQLGENQKAAADTCWSARLGRPGQSFAHCVADERTQATAGRGFLSRVQQRLPCVQPQCFCVYKTLSSAGRHQLQRMDFHRQTQPCPIGAMAALVFQSCLGAIPLDDS</sequence>
<comment type="caution">
    <text evidence="1">The sequence shown here is derived from an EMBL/GenBank/DDBJ whole genome shotgun (WGS) entry which is preliminary data.</text>
</comment>
<keyword evidence="2" id="KW-1185">Reference proteome</keyword>
<dbReference type="EMBL" id="JARAKH010001282">
    <property type="protein sequence ID" value="KAK8373236.1"/>
    <property type="molecule type" value="Genomic_DNA"/>
</dbReference>
<protein>
    <submittedName>
        <fullName evidence="1">Uncharacterized protein</fullName>
    </submittedName>
</protein>
<proteinExistence type="predicted"/>
<accession>A0AAW0SEN4</accession>
<evidence type="ECO:0000313" key="2">
    <source>
        <dbReference type="Proteomes" id="UP001487740"/>
    </source>
</evidence>
<dbReference type="Proteomes" id="UP001487740">
    <property type="component" value="Unassembled WGS sequence"/>
</dbReference>
<name>A0AAW0SEN4_SCYPA</name>